<proteinExistence type="predicted"/>
<reference evidence="8 9" key="1">
    <citation type="submission" date="2021-02" db="EMBL/GenBank/DDBJ databases">
        <title>Porcisia hertigi Genome sequencing and assembly.</title>
        <authorList>
            <person name="Almutairi H."/>
            <person name="Gatherer D."/>
        </authorList>
    </citation>
    <scope>NUCLEOTIDE SEQUENCE [LARGE SCALE GENOMIC DNA]</scope>
    <source>
        <strain evidence="8 9">C119</strain>
    </source>
</reference>
<dbReference type="InterPro" id="IPR006195">
    <property type="entry name" value="aa-tRNA-synth_II"/>
</dbReference>
<dbReference type="PANTHER" id="PTHR30073:SF5">
    <property type="entry name" value="ASPARTATE--AMMONIA LIGASE"/>
    <property type="match status" value="1"/>
</dbReference>
<evidence type="ECO:0000259" key="7">
    <source>
        <dbReference type="PROSITE" id="PS50862"/>
    </source>
</evidence>
<evidence type="ECO:0000256" key="2">
    <source>
        <dbReference type="ARBA" id="ARBA00022598"/>
    </source>
</evidence>
<keyword evidence="4" id="KW-0547">Nucleotide-binding</keyword>
<keyword evidence="3" id="KW-0028">Amino-acid biosynthesis</keyword>
<dbReference type="GO" id="GO:0004071">
    <property type="term" value="F:aspartate-ammonia ligase activity"/>
    <property type="evidence" value="ECO:0007669"/>
    <property type="project" value="InterPro"/>
</dbReference>
<dbReference type="OrthoDB" id="35878at2759"/>
<name>A0A836ISF3_9TRYP</name>
<accession>A0A836ISF3</accession>
<comment type="caution">
    <text evidence="8">The sequence shown here is derived from an EMBL/GenBank/DDBJ whole genome shotgun (WGS) entry which is preliminary data.</text>
</comment>
<dbReference type="Pfam" id="PF03590">
    <property type="entry name" value="AsnA"/>
    <property type="match status" value="1"/>
</dbReference>
<feature type="domain" description="Aminoacyl-transfer RNA synthetases class-II family profile" evidence="7">
    <location>
        <begin position="16"/>
        <end position="343"/>
    </location>
</feature>
<dbReference type="GO" id="GO:0005524">
    <property type="term" value="F:ATP binding"/>
    <property type="evidence" value="ECO:0007669"/>
    <property type="project" value="UniProtKB-KW"/>
</dbReference>
<gene>
    <name evidence="8" type="ORF">JKF63_04108</name>
</gene>
<dbReference type="PROSITE" id="PS50862">
    <property type="entry name" value="AA_TRNA_LIGASE_II"/>
    <property type="match status" value="1"/>
</dbReference>
<keyword evidence="6" id="KW-0061">Asparagine biosynthesis</keyword>
<dbReference type="AlphaFoldDB" id="A0A836ISF3"/>
<sequence length="353" mass="40053">MLSDPQAYIDLQTRISTVKAIFAEELSKALNLIRVECPILARIGDGTQDNLSGWEKAVQVQVKEIPKERFEVVHSLAKWKRKILGDHKFSVGQGILTDMRALRVDDTLDNIHSVYVDQWDWERVMPPGDRCLEYLMATVRSIYQVLRETEKRVCTQFPDITPVLPESIKFLHAEQLLSRYPTLDPKAREREAVKEFGAVFLIGIGGKLSHGDYHDVRAPDYDDWSSPVSIDSSKIGFPTTDAEKPSVNAITSLRGLNGDILVYNAVLDDVLELSSMGIRVDQETLRRQLDITDDNDRLQHSWHQRLLNGDLPQTIGGGIGQSRMTMFMLRKKHIGEVQCGVWPQDIVENYSVL</sequence>
<dbReference type="InterPro" id="IPR045864">
    <property type="entry name" value="aa-tRNA-synth_II/BPL/LPL"/>
</dbReference>
<dbReference type="GeneID" id="94290178"/>
<dbReference type="NCBIfam" id="TIGR00669">
    <property type="entry name" value="asnA"/>
    <property type="match status" value="1"/>
</dbReference>
<evidence type="ECO:0000256" key="1">
    <source>
        <dbReference type="ARBA" id="ARBA00022490"/>
    </source>
</evidence>
<evidence type="ECO:0000313" key="9">
    <source>
        <dbReference type="Proteomes" id="UP000674318"/>
    </source>
</evidence>
<evidence type="ECO:0000256" key="5">
    <source>
        <dbReference type="ARBA" id="ARBA00022840"/>
    </source>
</evidence>
<evidence type="ECO:0000256" key="6">
    <source>
        <dbReference type="ARBA" id="ARBA00022888"/>
    </source>
</evidence>
<evidence type="ECO:0000313" key="8">
    <source>
        <dbReference type="EMBL" id="KAG5501838.1"/>
    </source>
</evidence>
<dbReference type="KEGG" id="phet:94290178"/>
<keyword evidence="2" id="KW-0436">Ligase</keyword>
<dbReference type="Proteomes" id="UP000674318">
    <property type="component" value="Unassembled WGS sequence"/>
</dbReference>
<keyword evidence="9" id="KW-1185">Reference proteome</keyword>
<dbReference type="PANTHER" id="PTHR30073">
    <property type="entry name" value="ASPARTATE--AMMONIA LIGASE"/>
    <property type="match status" value="1"/>
</dbReference>
<evidence type="ECO:0000256" key="4">
    <source>
        <dbReference type="ARBA" id="ARBA00022741"/>
    </source>
</evidence>
<dbReference type="GO" id="GO:0006529">
    <property type="term" value="P:asparagine biosynthetic process"/>
    <property type="evidence" value="ECO:0007669"/>
    <property type="project" value="UniProtKB-KW"/>
</dbReference>
<keyword evidence="1" id="KW-0963">Cytoplasm</keyword>
<evidence type="ECO:0000256" key="3">
    <source>
        <dbReference type="ARBA" id="ARBA00022605"/>
    </source>
</evidence>
<dbReference type="Gene3D" id="3.30.930.10">
    <property type="entry name" value="Bira Bifunctional Protein, Domain 2"/>
    <property type="match status" value="1"/>
</dbReference>
<protein>
    <recommendedName>
        <fullName evidence="7">Aminoacyl-transfer RNA synthetases class-II family profile domain-containing protein</fullName>
    </recommendedName>
</protein>
<dbReference type="PIRSF" id="PIRSF001555">
    <property type="entry name" value="Asp_ammon_ligase"/>
    <property type="match status" value="1"/>
</dbReference>
<dbReference type="SUPFAM" id="SSF55681">
    <property type="entry name" value="Class II aaRS and biotin synthetases"/>
    <property type="match status" value="1"/>
</dbReference>
<dbReference type="EMBL" id="JAFJZO010000026">
    <property type="protein sequence ID" value="KAG5501838.1"/>
    <property type="molecule type" value="Genomic_DNA"/>
</dbReference>
<keyword evidence="5" id="KW-0067">ATP-binding</keyword>
<organism evidence="8 9">
    <name type="scientific">Porcisia hertigi</name>
    <dbReference type="NCBI Taxonomy" id="2761500"/>
    <lineage>
        <taxon>Eukaryota</taxon>
        <taxon>Discoba</taxon>
        <taxon>Euglenozoa</taxon>
        <taxon>Kinetoplastea</taxon>
        <taxon>Metakinetoplastina</taxon>
        <taxon>Trypanosomatida</taxon>
        <taxon>Trypanosomatidae</taxon>
        <taxon>Leishmaniinae</taxon>
        <taxon>Porcisia</taxon>
    </lineage>
</organism>
<dbReference type="GO" id="GO:0005829">
    <property type="term" value="C:cytosol"/>
    <property type="evidence" value="ECO:0007669"/>
    <property type="project" value="TreeGrafter"/>
</dbReference>
<dbReference type="InterPro" id="IPR004618">
    <property type="entry name" value="AsnA"/>
</dbReference>
<dbReference type="RefSeq" id="XP_067756285.1">
    <property type="nucleotide sequence ID" value="XM_067900101.1"/>
</dbReference>